<proteinExistence type="inferred from homology"/>
<evidence type="ECO:0000256" key="6">
    <source>
        <dbReference type="ARBA" id="ARBA00022741"/>
    </source>
</evidence>
<dbReference type="Gene3D" id="3.10.20.70">
    <property type="entry name" value="Glutamine synthetase, N-terminal domain"/>
    <property type="match status" value="1"/>
</dbReference>
<dbReference type="SUPFAM" id="SSF55931">
    <property type="entry name" value="Glutamine synthetase/guanido kinase"/>
    <property type="match status" value="1"/>
</dbReference>
<sequence length="357" mass="39530">MDHLKLQAAFDRYLDLEPQGYETVATYIFVDICNNLCAKARTLDFQPEAPEEVPKWSYGVGDDLEDSDVTLIPAAIFKDPFLRKRNILVVCESSRAGKPCGPNGRAACKATIDRCADVKIMFGMEQEYTLLDSDGHPFAWPKNGHPTKPVDSYVYMCGIGSDRAHGRALSDAHYLACLYAGVKIGGTNAEATPSQWEYQIGPCEGVTIGDHMLAARYILLRCSEDFGVIVTFDPKPIEGPWTGTGCHVNVSTEEMREEGGMVHILEAIHKLSLKTAEHLAAYDANGGRDNSRRLEAEFFCPNTKDFSWGVASRRASIRIPRLVSDRGCGYFEDRRPASNCNPYLVAQRMAATICLDE</sequence>
<evidence type="ECO:0000256" key="1">
    <source>
        <dbReference type="ARBA" id="ARBA00004496"/>
    </source>
</evidence>
<keyword evidence="6" id="KW-0547">Nucleotide-binding</keyword>
<dbReference type="GO" id="GO:0004356">
    <property type="term" value="F:glutamine synthetase activity"/>
    <property type="evidence" value="ECO:0007669"/>
    <property type="project" value="UniProtKB-EC"/>
</dbReference>
<keyword evidence="5" id="KW-0436">Ligase</keyword>
<keyword evidence="4" id="KW-0963">Cytoplasm</keyword>
<organism evidence="11 12">
    <name type="scientific">Galendromus occidentalis</name>
    <name type="common">western predatory mite</name>
    <dbReference type="NCBI Taxonomy" id="34638"/>
    <lineage>
        <taxon>Eukaryota</taxon>
        <taxon>Metazoa</taxon>
        <taxon>Ecdysozoa</taxon>
        <taxon>Arthropoda</taxon>
        <taxon>Chelicerata</taxon>
        <taxon>Arachnida</taxon>
        <taxon>Acari</taxon>
        <taxon>Parasitiformes</taxon>
        <taxon>Mesostigmata</taxon>
        <taxon>Gamasina</taxon>
        <taxon>Phytoseioidea</taxon>
        <taxon>Phytoseiidae</taxon>
        <taxon>Typhlodrominae</taxon>
        <taxon>Galendromus</taxon>
    </lineage>
</organism>
<evidence type="ECO:0000313" key="12">
    <source>
        <dbReference type="RefSeq" id="XP_003743086.1"/>
    </source>
</evidence>
<dbReference type="InterPro" id="IPR027303">
    <property type="entry name" value="Gln_synth_gly_rich_site"/>
</dbReference>
<dbReference type="KEGG" id="goe:100901163"/>
<comment type="similarity">
    <text evidence="2 8 9">Belongs to the glutamine synthetase family.</text>
</comment>
<evidence type="ECO:0000256" key="3">
    <source>
        <dbReference type="ARBA" id="ARBA00012937"/>
    </source>
</evidence>
<dbReference type="InterPro" id="IPR036651">
    <property type="entry name" value="Gln_synt_N_sf"/>
</dbReference>
<dbReference type="GO" id="GO:0005737">
    <property type="term" value="C:cytoplasm"/>
    <property type="evidence" value="ECO:0007669"/>
    <property type="project" value="UniProtKB-SubCell"/>
</dbReference>
<dbReference type="SUPFAM" id="SSF54368">
    <property type="entry name" value="Glutamine synthetase, N-terminal domain"/>
    <property type="match status" value="1"/>
</dbReference>
<dbReference type="PANTHER" id="PTHR20852:SF57">
    <property type="entry name" value="GLUTAMINE SYNTHETASE 2 CYTOPLASMIC"/>
    <property type="match status" value="1"/>
</dbReference>
<keyword evidence="7" id="KW-0067">ATP-binding</keyword>
<protein>
    <recommendedName>
        <fullName evidence="3">glutamine synthetase</fullName>
        <ecNumber evidence="3">6.3.1.2</ecNumber>
    </recommendedName>
</protein>
<dbReference type="InterPro" id="IPR008146">
    <property type="entry name" value="Gln_synth_cat_dom"/>
</dbReference>
<evidence type="ECO:0000313" key="11">
    <source>
        <dbReference type="Proteomes" id="UP000694867"/>
    </source>
</evidence>
<dbReference type="Pfam" id="PF00120">
    <property type="entry name" value="Gln-synt_C"/>
    <property type="match status" value="1"/>
</dbReference>
<dbReference type="RefSeq" id="XP_003743086.1">
    <property type="nucleotide sequence ID" value="XM_003743038.3"/>
</dbReference>
<dbReference type="Proteomes" id="UP000694867">
    <property type="component" value="Unplaced"/>
</dbReference>
<dbReference type="PROSITE" id="PS51987">
    <property type="entry name" value="GS_CATALYTIC"/>
    <property type="match status" value="1"/>
</dbReference>
<evidence type="ECO:0000256" key="8">
    <source>
        <dbReference type="PROSITE-ProRule" id="PRU01331"/>
    </source>
</evidence>
<dbReference type="InterPro" id="IPR014746">
    <property type="entry name" value="Gln_synth/guanido_kin_cat_dom"/>
</dbReference>
<evidence type="ECO:0000256" key="2">
    <source>
        <dbReference type="ARBA" id="ARBA00009897"/>
    </source>
</evidence>
<evidence type="ECO:0000256" key="9">
    <source>
        <dbReference type="RuleBase" id="RU000384"/>
    </source>
</evidence>
<evidence type="ECO:0000256" key="4">
    <source>
        <dbReference type="ARBA" id="ARBA00022490"/>
    </source>
</evidence>
<evidence type="ECO:0000256" key="5">
    <source>
        <dbReference type="ARBA" id="ARBA00022598"/>
    </source>
</evidence>
<dbReference type="PROSITE" id="PS00181">
    <property type="entry name" value="GLNA_ATP"/>
    <property type="match status" value="1"/>
</dbReference>
<gene>
    <name evidence="12" type="primary">LOC100901163</name>
</gene>
<accession>A0AAJ6QTB3</accession>
<reference evidence="12" key="1">
    <citation type="submission" date="2025-08" db="UniProtKB">
        <authorList>
            <consortium name="RefSeq"/>
        </authorList>
    </citation>
    <scope>IDENTIFICATION</scope>
</reference>
<name>A0AAJ6QTB3_9ACAR</name>
<evidence type="ECO:0000259" key="10">
    <source>
        <dbReference type="PROSITE" id="PS51987"/>
    </source>
</evidence>
<dbReference type="GO" id="GO:0005524">
    <property type="term" value="F:ATP binding"/>
    <property type="evidence" value="ECO:0007669"/>
    <property type="project" value="UniProtKB-KW"/>
</dbReference>
<dbReference type="InterPro" id="IPR050292">
    <property type="entry name" value="Glutamine_Synthetase"/>
</dbReference>
<dbReference type="EC" id="6.3.1.2" evidence="3"/>
<feature type="domain" description="GS catalytic" evidence="10">
    <location>
        <begin position="104"/>
        <end position="357"/>
    </location>
</feature>
<dbReference type="Gene3D" id="3.30.590.10">
    <property type="entry name" value="Glutamine synthetase/guanido kinase, catalytic domain"/>
    <property type="match status" value="1"/>
</dbReference>
<keyword evidence="11" id="KW-1185">Reference proteome</keyword>
<dbReference type="GO" id="GO:0006542">
    <property type="term" value="P:glutamine biosynthetic process"/>
    <property type="evidence" value="ECO:0007669"/>
    <property type="project" value="InterPro"/>
</dbReference>
<dbReference type="PANTHER" id="PTHR20852">
    <property type="entry name" value="GLUTAMINE SYNTHETASE"/>
    <property type="match status" value="1"/>
</dbReference>
<dbReference type="SMART" id="SM01230">
    <property type="entry name" value="Gln-synt_C"/>
    <property type="match status" value="1"/>
</dbReference>
<comment type="subcellular location">
    <subcellularLocation>
        <location evidence="1">Cytoplasm</location>
    </subcellularLocation>
</comment>
<evidence type="ECO:0000256" key="7">
    <source>
        <dbReference type="ARBA" id="ARBA00022840"/>
    </source>
</evidence>
<dbReference type="AlphaFoldDB" id="A0AAJ6QTB3"/>
<dbReference type="FunFam" id="3.30.590.10:FF:000011">
    <property type="entry name" value="Glutamine synthetase"/>
    <property type="match status" value="1"/>
</dbReference>
<dbReference type="GeneID" id="100901163"/>